<name>A0A179FAW1_METCM</name>
<accession>A0A179FAW1</accession>
<dbReference type="InterPro" id="IPR036291">
    <property type="entry name" value="NAD(P)-bd_dom_sf"/>
</dbReference>
<dbReference type="EMBL" id="LSBJ02000007">
    <property type="protein sequence ID" value="OAQ62213.1"/>
    <property type="molecule type" value="Genomic_DNA"/>
</dbReference>
<evidence type="ECO:0000256" key="1">
    <source>
        <dbReference type="ARBA" id="ARBA00006484"/>
    </source>
</evidence>
<keyword evidence="2" id="KW-0521">NADP</keyword>
<dbReference type="STRING" id="1380566.A0A179FAW1"/>
<evidence type="ECO:0000256" key="3">
    <source>
        <dbReference type="ARBA" id="ARBA00023002"/>
    </source>
</evidence>
<dbReference type="OrthoDB" id="1933717at2759"/>
<dbReference type="PANTHER" id="PTHR43963">
    <property type="entry name" value="CARBONYL REDUCTASE 1-RELATED"/>
    <property type="match status" value="1"/>
</dbReference>
<keyword evidence="3" id="KW-0560">Oxidoreductase</keyword>
<evidence type="ECO:0000256" key="2">
    <source>
        <dbReference type="ARBA" id="ARBA00022857"/>
    </source>
</evidence>
<dbReference type="RefSeq" id="XP_018139917.1">
    <property type="nucleotide sequence ID" value="XM_018286046.1"/>
</dbReference>
<reference evidence="4 5" key="1">
    <citation type="journal article" date="2016" name="PLoS Pathog.">
        <title>Biosynthesis of antibiotic leucinostatins in bio-control fungus Purpureocillium lilacinum and their inhibition on phytophthora revealed by genome mining.</title>
        <authorList>
            <person name="Wang G."/>
            <person name="Liu Z."/>
            <person name="Lin R."/>
            <person name="Li E."/>
            <person name="Mao Z."/>
            <person name="Ling J."/>
            <person name="Yang Y."/>
            <person name="Yin W.B."/>
            <person name="Xie B."/>
        </authorList>
    </citation>
    <scope>NUCLEOTIDE SEQUENCE [LARGE SCALE GENOMIC DNA]</scope>
    <source>
        <strain evidence="4">170</strain>
    </source>
</reference>
<evidence type="ECO:0000313" key="4">
    <source>
        <dbReference type="EMBL" id="OAQ62213.1"/>
    </source>
</evidence>
<proteinExistence type="inferred from homology"/>
<dbReference type="Proteomes" id="UP000078397">
    <property type="component" value="Unassembled WGS sequence"/>
</dbReference>
<dbReference type="Gene3D" id="3.40.50.720">
    <property type="entry name" value="NAD(P)-binding Rossmann-like Domain"/>
    <property type="match status" value="1"/>
</dbReference>
<dbReference type="SUPFAM" id="SSF51735">
    <property type="entry name" value="NAD(P)-binding Rossmann-fold domains"/>
    <property type="match status" value="1"/>
</dbReference>
<comment type="similarity">
    <text evidence="1">Belongs to the short-chain dehydrogenases/reductases (SDR) family.</text>
</comment>
<gene>
    <name evidence="4" type="ORF">VFPPC_07134</name>
</gene>
<dbReference type="GeneID" id="28850040"/>
<dbReference type="InterPro" id="IPR002347">
    <property type="entry name" value="SDR_fam"/>
</dbReference>
<dbReference type="PANTHER" id="PTHR43963:SF6">
    <property type="entry name" value="CHAIN DEHYDROGENASE FAMILY PROTEIN, PUTATIVE (AFU_ORTHOLOGUE AFUA_3G15350)-RELATED"/>
    <property type="match status" value="1"/>
</dbReference>
<comment type="caution">
    <text evidence="4">The sequence shown here is derived from an EMBL/GenBank/DDBJ whole genome shotgun (WGS) entry which is preliminary data.</text>
</comment>
<keyword evidence="5" id="KW-1185">Reference proteome</keyword>
<dbReference type="Pfam" id="PF00106">
    <property type="entry name" value="adh_short"/>
    <property type="match status" value="1"/>
</dbReference>
<dbReference type="AlphaFoldDB" id="A0A179FAW1"/>
<organism evidence="4 5">
    <name type="scientific">Pochonia chlamydosporia 170</name>
    <dbReference type="NCBI Taxonomy" id="1380566"/>
    <lineage>
        <taxon>Eukaryota</taxon>
        <taxon>Fungi</taxon>
        <taxon>Dikarya</taxon>
        <taxon>Ascomycota</taxon>
        <taxon>Pezizomycotina</taxon>
        <taxon>Sordariomycetes</taxon>
        <taxon>Hypocreomycetidae</taxon>
        <taxon>Hypocreales</taxon>
        <taxon>Clavicipitaceae</taxon>
        <taxon>Pochonia</taxon>
    </lineage>
</organism>
<dbReference type="PRINTS" id="PR00081">
    <property type="entry name" value="GDHRDH"/>
</dbReference>
<dbReference type="KEGG" id="pchm:VFPPC_07134"/>
<protein>
    <submittedName>
        <fullName evidence="4">Short chain dehydrogenase</fullName>
    </submittedName>
</protein>
<evidence type="ECO:0000313" key="5">
    <source>
        <dbReference type="Proteomes" id="UP000078397"/>
    </source>
</evidence>
<sequence length="250" mass="27048">MIILVTGGNRGIGFAIVKSISIRFPKSTILLGCRNMTFGEEAVLQLQKDGAVAAVEAIQIDIESDSSIIAAVKSIEQKFGRLDVLINNAIKLERPSSHDLTCVRSAANACYNNAITSNIVVTRAMEPLLRKATNPRVIMVSSTRGSMGRTAKKELPPVSVVDYCIAKAGLNMLVLQLQAAEDARAKTDQKLAFWAVSPGHCKTSFNGFKGTKDPADGAEVVLRLFDSAEGEIEGGTFWEYENGVFQMPPW</sequence>
<dbReference type="GO" id="GO:0016491">
    <property type="term" value="F:oxidoreductase activity"/>
    <property type="evidence" value="ECO:0007669"/>
    <property type="project" value="UniProtKB-KW"/>
</dbReference>